<dbReference type="InterPro" id="IPR039536">
    <property type="entry name" value="TetR_C_Proteobacteria"/>
</dbReference>
<dbReference type="Gene3D" id="1.10.357.10">
    <property type="entry name" value="Tetracycline Repressor, domain 2"/>
    <property type="match status" value="1"/>
</dbReference>
<proteinExistence type="predicted"/>
<protein>
    <submittedName>
        <fullName evidence="6">DNA-binding transcriptional regulator, AcrR family</fullName>
    </submittedName>
</protein>
<feature type="domain" description="HTH tetR-type" evidence="5">
    <location>
        <begin position="10"/>
        <end position="70"/>
    </location>
</feature>
<dbReference type="InterPro" id="IPR036271">
    <property type="entry name" value="Tet_transcr_reg_TetR-rel_C_sf"/>
</dbReference>
<keyword evidence="3" id="KW-0804">Transcription</keyword>
<evidence type="ECO:0000313" key="7">
    <source>
        <dbReference type="Proteomes" id="UP000242999"/>
    </source>
</evidence>
<dbReference type="FunFam" id="1.10.10.60:FF:000141">
    <property type="entry name" value="TetR family transcriptional regulator"/>
    <property type="match status" value="1"/>
</dbReference>
<dbReference type="SUPFAM" id="SSF46689">
    <property type="entry name" value="Homeodomain-like"/>
    <property type="match status" value="1"/>
</dbReference>
<gene>
    <name evidence="6" type="ORF">SAMN05421831_101128</name>
</gene>
<keyword evidence="2 4" id="KW-0238">DNA-binding</keyword>
<dbReference type="PRINTS" id="PR00455">
    <property type="entry name" value="HTHTETR"/>
</dbReference>
<dbReference type="Pfam" id="PF00440">
    <property type="entry name" value="TetR_N"/>
    <property type="match status" value="1"/>
</dbReference>
<dbReference type="PROSITE" id="PS50977">
    <property type="entry name" value="HTH_TETR_2"/>
    <property type="match status" value="1"/>
</dbReference>
<name>A0A1H6Q8K4_9GAMM</name>
<dbReference type="InterPro" id="IPR050109">
    <property type="entry name" value="HTH-type_TetR-like_transc_reg"/>
</dbReference>
<dbReference type="EMBL" id="FNYH01000001">
    <property type="protein sequence ID" value="SEI38186.1"/>
    <property type="molecule type" value="Genomic_DNA"/>
</dbReference>
<keyword evidence="7" id="KW-1185">Reference proteome</keyword>
<evidence type="ECO:0000256" key="1">
    <source>
        <dbReference type="ARBA" id="ARBA00023015"/>
    </source>
</evidence>
<dbReference type="Pfam" id="PF14246">
    <property type="entry name" value="TetR_C_7"/>
    <property type="match status" value="1"/>
</dbReference>
<dbReference type="GO" id="GO:0003700">
    <property type="term" value="F:DNA-binding transcription factor activity"/>
    <property type="evidence" value="ECO:0007669"/>
    <property type="project" value="TreeGrafter"/>
</dbReference>
<dbReference type="PANTHER" id="PTHR30055:SF146">
    <property type="entry name" value="HTH-TYPE TRANSCRIPTIONAL DUAL REGULATOR CECR"/>
    <property type="match status" value="1"/>
</dbReference>
<evidence type="ECO:0000256" key="3">
    <source>
        <dbReference type="ARBA" id="ARBA00023163"/>
    </source>
</evidence>
<dbReference type="InterPro" id="IPR001647">
    <property type="entry name" value="HTH_TetR"/>
</dbReference>
<dbReference type="Gene3D" id="1.10.10.60">
    <property type="entry name" value="Homeodomain-like"/>
    <property type="match status" value="1"/>
</dbReference>
<evidence type="ECO:0000313" key="6">
    <source>
        <dbReference type="EMBL" id="SEI38186.1"/>
    </source>
</evidence>
<dbReference type="AlphaFoldDB" id="A0A1H6Q8K4"/>
<dbReference type="PANTHER" id="PTHR30055">
    <property type="entry name" value="HTH-TYPE TRANSCRIPTIONAL REGULATOR RUTR"/>
    <property type="match status" value="1"/>
</dbReference>
<organism evidence="6 7">
    <name type="scientific">Allopseudospirillum japonicum</name>
    <dbReference type="NCBI Taxonomy" id="64971"/>
    <lineage>
        <taxon>Bacteria</taxon>
        <taxon>Pseudomonadati</taxon>
        <taxon>Pseudomonadota</taxon>
        <taxon>Gammaproteobacteria</taxon>
        <taxon>Oceanospirillales</taxon>
        <taxon>Oceanospirillaceae</taxon>
        <taxon>Allopseudospirillum</taxon>
    </lineage>
</organism>
<dbReference type="SUPFAM" id="SSF48498">
    <property type="entry name" value="Tetracyclin repressor-like, C-terminal domain"/>
    <property type="match status" value="1"/>
</dbReference>
<dbReference type="STRING" id="64971.SAMN05421831_101128"/>
<evidence type="ECO:0000256" key="4">
    <source>
        <dbReference type="PROSITE-ProRule" id="PRU00335"/>
    </source>
</evidence>
<feature type="DNA-binding region" description="H-T-H motif" evidence="4">
    <location>
        <begin position="33"/>
        <end position="52"/>
    </location>
</feature>
<sequence>MQPLSKHRSEEKHRQILQAAMRLFTEQGFEATSMEQIAQEAKVSKQTIYSHFGSKDVLFGAALHQKCDQHALSAEFFVEDEAPRTTLLRIAQAFSALITSPEALAVYRTCLAQVDTYPQIAQRFFELGPNAMIERLARCLDEFHQRGLLHIPNTRYAATQFLMLCHGEQRYRAALHIHPLLSPQQHEAYLNTCVDLFLKGYAI</sequence>
<evidence type="ECO:0000256" key="2">
    <source>
        <dbReference type="ARBA" id="ARBA00023125"/>
    </source>
</evidence>
<accession>A0A1H6Q8K4</accession>
<dbReference type="Proteomes" id="UP000242999">
    <property type="component" value="Unassembled WGS sequence"/>
</dbReference>
<keyword evidence="1" id="KW-0805">Transcription regulation</keyword>
<dbReference type="GO" id="GO:0000976">
    <property type="term" value="F:transcription cis-regulatory region binding"/>
    <property type="evidence" value="ECO:0007669"/>
    <property type="project" value="TreeGrafter"/>
</dbReference>
<dbReference type="OrthoDB" id="8535430at2"/>
<dbReference type="InterPro" id="IPR009057">
    <property type="entry name" value="Homeodomain-like_sf"/>
</dbReference>
<evidence type="ECO:0000259" key="5">
    <source>
        <dbReference type="PROSITE" id="PS50977"/>
    </source>
</evidence>
<dbReference type="RefSeq" id="WP_093307821.1">
    <property type="nucleotide sequence ID" value="NZ_FNYH01000001.1"/>
</dbReference>
<reference evidence="7" key="1">
    <citation type="submission" date="2016-10" db="EMBL/GenBank/DDBJ databases">
        <authorList>
            <person name="Varghese N."/>
            <person name="Submissions S."/>
        </authorList>
    </citation>
    <scope>NUCLEOTIDE SEQUENCE [LARGE SCALE GENOMIC DNA]</scope>
    <source>
        <strain evidence="7">DSM 7165</strain>
    </source>
</reference>